<dbReference type="InterPro" id="IPR029787">
    <property type="entry name" value="Nucleotide_cyclase"/>
</dbReference>
<dbReference type="Gene3D" id="1.25.40.10">
    <property type="entry name" value="Tetratricopeptide repeat domain"/>
    <property type="match status" value="1"/>
</dbReference>
<dbReference type="InterPro" id="IPR000160">
    <property type="entry name" value="GGDEF_dom"/>
</dbReference>
<organism evidence="2 3">
    <name type="scientific">Actinoplanes palleronii</name>
    <dbReference type="NCBI Taxonomy" id="113570"/>
    <lineage>
        <taxon>Bacteria</taxon>
        <taxon>Bacillati</taxon>
        <taxon>Actinomycetota</taxon>
        <taxon>Actinomycetes</taxon>
        <taxon>Micromonosporales</taxon>
        <taxon>Micromonosporaceae</taxon>
        <taxon>Actinoplanes</taxon>
    </lineage>
</organism>
<dbReference type="PANTHER" id="PTHR45138:SF9">
    <property type="entry name" value="DIGUANYLATE CYCLASE DGCM-RELATED"/>
    <property type="match status" value="1"/>
</dbReference>
<proteinExistence type="predicted"/>
<evidence type="ECO:0000259" key="1">
    <source>
        <dbReference type="PROSITE" id="PS50887"/>
    </source>
</evidence>
<dbReference type="PANTHER" id="PTHR45138">
    <property type="entry name" value="REGULATORY COMPONENTS OF SENSORY TRANSDUCTION SYSTEM"/>
    <property type="match status" value="1"/>
</dbReference>
<comment type="caution">
    <text evidence="2">The sequence shown here is derived from an EMBL/GenBank/DDBJ whole genome shotgun (WGS) entry which is preliminary data.</text>
</comment>
<dbReference type="PROSITE" id="PS50887">
    <property type="entry name" value="GGDEF"/>
    <property type="match status" value="1"/>
</dbReference>
<keyword evidence="3" id="KW-1185">Reference proteome</keyword>
<dbReference type="Gene3D" id="3.30.70.270">
    <property type="match status" value="1"/>
</dbReference>
<dbReference type="InterPro" id="IPR050469">
    <property type="entry name" value="Diguanylate_Cyclase"/>
</dbReference>
<sequence length="541" mass="59537">MAPARPMTLNVETPDVALDIELTFLEDRPRYGMDLDEWFTRAVEAEAAARELGRTDMSMRAQLVEADIIGRRGDVITSGQICRQVNAWAIENGHPRLLVLSHLRLSPYFGQLGDYPTALEHALDAMKAVAEMGDGASAFLRWRSVMALADALADVDDITGARLRYAEAERLSIPLRDVRVRLRVFNNLAFTEHQAGESELAERAVARILQLAAEHDVTLDYNTLDTVANVQLGAGRFLESVQTLLPALDDEYAIAYEEVGSRAQCLVTLSGVHRRAGELDKAQDAIDRCRLLCEHRRLSGVAVDVRREQAEIWAAAGRYAEALEEYKAFHAAAMALISSERDARAKTLHAMYEADEARRAGARAQELSLRDPLTSLFNRRFVDVELPVLLGQAEEDRVPLSVAVVDLDHFKRINDTCSHEVGDRVLRVVAELLTTAAAGAPGAFAARLGGEEFLLVLPGMDAAQAYLWAERLRVAIQGYGWRPTTGDVPVTASIGVATSAEGFRTQEALLRQVDVHLYAAKEGGRNRTSDGPLEMLMQKAS</sequence>
<dbReference type="RefSeq" id="WP_203830489.1">
    <property type="nucleotide sequence ID" value="NZ_BAAATY010000054.1"/>
</dbReference>
<gene>
    <name evidence="2" type="ORF">Apa02nite_089100</name>
</gene>
<protein>
    <recommendedName>
        <fullName evidence="1">GGDEF domain-containing protein</fullName>
    </recommendedName>
</protein>
<dbReference type="EMBL" id="BOMS01000158">
    <property type="protein sequence ID" value="GIE72802.1"/>
    <property type="molecule type" value="Genomic_DNA"/>
</dbReference>
<dbReference type="Proteomes" id="UP000624709">
    <property type="component" value="Unassembled WGS sequence"/>
</dbReference>
<dbReference type="CDD" id="cd01949">
    <property type="entry name" value="GGDEF"/>
    <property type="match status" value="1"/>
</dbReference>
<dbReference type="InterPro" id="IPR011990">
    <property type="entry name" value="TPR-like_helical_dom_sf"/>
</dbReference>
<dbReference type="NCBIfam" id="TIGR00254">
    <property type="entry name" value="GGDEF"/>
    <property type="match status" value="1"/>
</dbReference>
<dbReference type="SUPFAM" id="SSF48452">
    <property type="entry name" value="TPR-like"/>
    <property type="match status" value="1"/>
</dbReference>
<accession>A0ABQ4BQ52</accession>
<evidence type="ECO:0000313" key="2">
    <source>
        <dbReference type="EMBL" id="GIE72802.1"/>
    </source>
</evidence>
<reference evidence="2 3" key="1">
    <citation type="submission" date="2021-01" db="EMBL/GenBank/DDBJ databases">
        <title>Whole genome shotgun sequence of Actinoplanes palleronii NBRC 14916.</title>
        <authorList>
            <person name="Komaki H."/>
            <person name="Tamura T."/>
        </authorList>
    </citation>
    <scope>NUCLEOTIDE SEQUENCE [LARGE SCALE GENOMIC DNA]</scope>
    <source>
        <strain evidence="2 3">NBRC 14916</strain>
    </source>
</reference>
<feature type="domain" description="GGDEF" evidence="1">
    <location>
        <begin position="398"/>
        <end position="533"/>
    </location>
</feature>
<dbReference type="SUPFAM" id="SSF55073">
    <property type="entry name" value="Nucleotide cyclase"/>
    <property type="match status" value="1"/>
</dbReference>
<dbReference type="Pfam" id="PF00990">
    <property type="entry name" value="GGDEF"/>
    <property type="match status" value="1"/>
</dbReference>
<name>A0ABQ4BQ52_9ACTN</name>
<evidence type="ECO:0000313" key="3">
    <source>
        <dbReference type="Proteomes" id="UP000624709"/>
    </source>
</evidence>
<dbReference type="InterPro" id="IPR043128">
    <property type="entry name" value="Rev_trsase/Diguanyl_cyclase"/>
</dbReference>
<dbReference type="SMART" id="SM00267">
    <property type="entry name" value="GGDEF"/>
    <property type="match status" value="1"/>
</dbReference>